<protein>
    <submittedName>
        <fullName evidence="3">Putative oxidoreductase</fullName>
    </submittedName>
</protein>
<sequence>MNSPTSHHRPLRIGVWGAGNVARALAGAWTRAGHSVAVSSRSRTPAVDLAQSLGPGVSVGSFAEVTRGVDAVVVALPWAAVDSVLDEVVSRDPESPDAESSSDDLAGVTIIDPTNPVVHAVGSHLLPTGSAADHIASRIPAAHVVKAFNVYPAPTWADVPDGVVVPIAGDDARALALTSRLVGDVGATAHVLGPLDRARQIEELAGAVIGLAFAGTDPRSAVPGLG</sequence>
<dbReference type="InterPro" id="IPR051267">
    <property type="entry name" value="STEAP_metalloreductase"/>
</dbReference>
<dbReference type="GO" id="GO:0016491">
    <property type="term" value="F:oxidoreductase activity"/>
    <property type="evidence" value="ECO:0007669"/>
    <property type="project" value="UniProtKB-KW"/>
</dbReference>
<dbReference type="PANTHER" id="PTHR14239">
    <property type="entry name" value="DUDULIN-RELATED"/>
    <property type="match status" value="1"/>
</dbReference>
<evidence type="ECO:0000313" key="3">
    <source>
        <dbReference type="EMBL" id="GAC69117.1"/>
    </source>
</evidence>
<reference evidence="3 4" key="1">
    <citation type="submission" date="2013-01" db="EMBL/GenBank/DDBJ databases">
        <title>Whole genome shotgun sequence of Gordonia soli NBRC 108243.</title>
        <authorList>
            <person name="Isaki-Nakamura S."/>
            <person name="Hosoyama A."/>
            <person name="Tsuchikane K."/>
            <person name="Ando Y."/>
            <person name="Baba S."/>
            <person name="Ohji S."/>
            <person name="Hamada M."/>
            <person name="Tamura T."/>
            <person name="Yamazoe A."/>
            <person name="Yamazaki S."/>
            <person name="Fujita N."/>
        </authorList>
    </citation>
    <scope>NUCLEOTIDE SEQUENCE [LARGE SCALE GENOMIC DNA]</scope>
    <source>
        <strain evidence="3 4">NBRC 108243</strain>
    </source>
</reference>
<dbReference type="Gene3D" id="3.40.50.720">
    <property type="entry name" value="NAD(P)-binding Rossmann-like Domain"/>
    <property type="match status" value="1"/>
</dbReference>
<dbReference type="OrthoDB" id="5738121at2"/>
<proteinExistence type="predicted"/>
<feature type="domain" description="Pyrroline-5-carboxylate reductase catalytic N-terminal" evidence="2">
    <location>
        <begin position="12"/>
        <end position="91"/>
    </location>
</feature>
<dbReference type="RefSeq" id="WP_007621854.1">
    <property type="nucleotide sequence ID" value="NZ_BANX01000020.1"/>
</dbReference>
<dbReference type="InterPro" id="IPR036291">
    <property type="entry name" value="NAD(P)-bd_dom_sf"/>
</dbReference>
<evidence type="ECO:0000259" key="2">
    <source>
        <dbReference type="Pfam" id="PF03807"/>
    </source>
</evidence>
<name>M0QNV3_9ACTN</name>
<dbReference type="STRING" id="1223545.GS4_20_01830"/>
<keyword evidence="1" id="KW-0560">Oxidoreductase</keyword>
<dbReference type="eggNOG" id="COG2085">
    <property type="taxonomic scope" value="Bacteria"/>
</dbReference>
<dbReference type="InterPro" id="IPR028939">
    <property type="entry name" value="P5C_Rdtase_cat_N"/>
</dbReference>
<organism evidence="3 4">
    <name type="scientific">Gordonia soli NBRC 108243</name>
    <dbReference type="NCBI Taxonomy" id="1223545"/>
    <lineage>
        <taxon>Bacteria</taxon>
        <taxon>Bacillati</taxon>
        <taxon>Actinomycetota</taxon>
        <taxon>Actinomycetes</taxon>
        <taxon>Mycobacteriales</taxon>
        <taxon>Gordoniaceae</taxon>
        <taxon>Gordonia</taxon>
    </lineage>
</organism>
<accession>M0QNV3</accession>
<dbReference type="AlphaFoldDB" id="M0QNV3"/>
<dbReference type="SUPFAM" id="SSF51735">
    <property type="entry name" value="NAD(P)-binding Rossmann-fold domains"/>
    <property type="match status" value="1"/>
</dbReference>
<comment type="caution">
    <text evidence="3">The sequence shown here is derived from an EMBL/GenBank/DDBJ whole genome shotgun (WGS) entry which is preliminary data.</text>
</comment>
<dbReference type="Pfam" id="PF03807">
    <property type="entry name" value="F420_oxidored"/>
    <property type="match status" value="1"/>
</dbReference>
<dbReference type="EMBL" id="BANX01000020">
    <property type="protein sequence ID" value="GAC69117.1"/>
    <property type="molecule type" value="Genomic_DNA"/>
</dbReference>
<evidence type="ECO:0000313" key="4">
    <source>
        <dbReference type="Proteomes" id="UP000011666"/>
    </source>
</evidence>
<keyword evidence="4" id="KW-1185">Reference proteome</keyword>
<evidence type="ECO:0000256" key="1">
    <source>
        <dbReference type="ARBA" id="ARBA00023002"/>
    </source>
</evidence>
<dbReference type="Proteomes" id="UP000011666">
    <property type="component" value="Unassembled WGS sequence"/>
</dbReference>
<gene>
    <name evidence="3" type="ORF">GS4_20_01830</name>
</gene>